<comment type="subcellular location">
    <subcellularLocation>
        <location evidence="1">Cell membrane</location>
        <topology evidence="1">Multi-pass membrane protein</topology>
    </subcellularLocation>
</comment>
<comment type="caution">
    <text evidence="8">The sequence shown here is derived from an EMBL/GenBank/DDBJ whole genome shotgun (WGS) entry which is preliminary data.</text>
</comment>
<proteinExistence type="predicted"/>
<evidence type="ECO:0000256" key="2">
    <source>
        <dbReference type="ARBA" id="ARBA00022448"/>
    </source>
</evidence>
<sequence length="209" mass="22923">MTIIRKRNHIYETHYTLQCLLHCLKTSNATAAGALAGSVVSLIFMGWITIGTLTAIIEKKIKPVTLPLRVDGCPAGVNVTQTPQIVAKDDSVFPLYKISFAYYTMLGMLIMLVVGTIVSLLTEAPNKEQTNLIYFAPFVRKILNKQRANQTSKEVQRLVQEMIGNRNMTNVSDNVGTGCGRARQKAAPSIFGIHVAPTGDGNVIKMTTR</sequence>
<keyword evidence="5" id="KW-0406">Ion transport</keyword>
<keyword evidence="7" id="KW-0472">Membrane</keyword>
<keyword evidence="4" id="KW-0915">Sodium</keyword>
<feature type="transmembrane region" description="Helical" evidence="7">
    <location>
        <begin position="34"/>
        <end position="57"/>
    </location>
</feature>
<dbReference type="EMBL" id="JAJSOF020000027">
    <property type="protein sequence ID" value="KAJ4433276.1"/>
    <property type="molecule type" value="Genomic_DNA"/>
</dbReference>
<evidence type="ECO:0000256" key="3">
    <source>
        <dbReference type="ARBA" id="ARBA00022475"/>
    </source>
</evidence>
<evidence type="ECO:0000313" key="9">
    <source>
        <dbReference type="Proteomes" id="UP001148838"/>
    </source>
</evidence>
<dbReference type="InterPro" id="IPR051163">
    <property type="entry name" value="Sodium:Solute_Symporter_SSF"/>
</dbReference>
<evidence type="ECO:0000256" key="6">
    <source>
        <dbReference type="ARBA" id="ARBA00023201"/>
    </source>
</evidence>
<organism evidence="8 9">
    <name type="scientific">Periplaneta americana</name>
    <name type="common">American cockroach</name>
    <name type="synonym">Blatta americana</name>
    <dbReference type="NCBI Taxonomy" id="6978"/>
    <lineage>
        <taxon>Eukaryota</taxon>
        <taxon>Metazoa</taxon>
        <taxon>Ecdysozoa</taxon>
        <taxon>Arthropoda</taxon>
        <taxon>Hexapoda</taxon>
        <taxon>Insecta</taxon>
        <taxon>Pterygota</taxon>
        <taxon>Neoptera</taxon>
        <taxon>Polyneoptera</taxon>
        <taxon>Dictyoptera</taxon>
        <taxon>Blattodea</taxon>
        <taxon>Blattoidea</taxon>
        <taxon>Blattidae</taxon>
        <taxon>Blattinae</taxon>
        <taxon>Periplaneta</taxon>
    </lineage>
</organism>
<keyword evidence="6" id="KW-0739">Sodium transport</keyword>
<keyword evidence="3" id="KW-1003">Cell membrane</keyword>
<keyword evidence="7" id="KW-0812">Transmembrane</keyword>
<dbReference type="PANTHER" id="PTHR42985">
    <property type="entry name" value="SODIUM-COUPLED MONOCARBOXYLATE TRANSPORTER"/>
    <property type="match status" value="1"/>
</dbReference>
<reference evidence="8 9" key="1">
    <citation type="journal article" date="2022" name="Allergy">
        <title>Genome assembly and annotation of Periplaneta americana reveal a comprehensive cockroach allergen profile.</title>
        <authorList>
            <person name="Wang L."/>
            <person name="Xiong Q."/>
            <person name="Saelim N."/>
            <person name="Wang L."/>
            <person name="Nong W."/>
            <person name="Wan A.T."/>
            <person name="Shi M."/>
            <person name="Liu X."/>
            <person name="Cao Q."/>
            <person name="Hui J.H.L."/>
            <person name="Sookrung N."/>
            <person name="Leung T.F."/>
            <person name="Tungtrongchitr A."/>
            <person name="Tsui S.K.W."/>
        </authorList>
    </citation>
    <scope>NUCLEOTIDE SEQUENCE [LARGE SCALE GENOMIC DNA]</scope>
    <source>
        <strain evidence="8">PWHHKU_190912</strain>
    </source>
</reference>
<name>A0ABQ8SHH3_PERAM</name>
<evidence type="ECO:0000256" key="5">
    <source>
        <dbReference type="ARBA" id="ARBA00023065"/>
    </source>
</evidence>
<keyword evidence="9" id="KW-1185">Reference proteome</keyword>
<dbReference type="Gene3D" id="1.20.1730.10">
    <property type="entry name" value="Sodium/glucose cotransporter"/>
    <property type="match status" value="1"/>
</dbReference>
<accession>A0ABQ8SHH3</accession>
<keyword evidence="7" id="KW-1133">Transmembrane helix</keyword>
<evidence type="ECO:0000256" key="4">
    <source>
        <dbReference type="ARBA" id="ARBA00023053"/>
    </source>
</evidence>
<evidence type="ECO:0000256" key="7">
    <source>
        <dbReference type="SAM" id="Phobius"/>
    </source>
</evidence>
<evidence type="ECO:0000313" key="8">
    <source>
        <dbReference type="EMBL" id="KAJ4433276.1"/>
    </source>
</evidence>
<keyword evidence="2" id="KW-0813">Transport</keyword>
<gene>
    <name evidence="8" type="ORF">ANN_15535</name>
</gene>
<dbReference type="PANTHER" id="PTHR42985:SF39">
    <property type="entry name" value="GH10366P"/>
    <property type="match status" value="1"/>
</dbReference>
<feature type="transmembrane region" description="Helical" evidence="7">
    <location>
        <begin position="100"/>
        <end position="121"/>
    </location>
</feature>
<protein>
    <submittedName>
        <fullName evidence="8">Uncharacterized protein</fullName>
    </submittedName>
</protein>
<evidence type="ECO:0000256" key="1">
    <source>
        <dbReference type="ARBA" id="ARBA00004651"/>
    </source>
</evidence>
<dbReference type="Proteomes" id="UP001148838">
    <property type="component" value="Unassembled WGS sequence"/>
</dbReference>
<dbReference type="InterPro" id="IPR038377">
    <property type="entry name" value="Na/Glc_symporter_sf"/>
</dbReference>